<dbReference type="PANTHER" id="PTHR47019:SF1">
    <property type="entry name" value="LIPID II FLIPPASE MURJ"/>
    <property type="match status" value="1"/>
</dbReference>
<keyword evidence="7 10" id="KW-0472">Membrane</keyword>
<feature type="transmembrane region" description="Helical" evidence="10">
    <location>
        <begin position="233"/>
        <end position="257"/>
    </location>
</feature>
<keyword evidence="6 10" id="KW-1133">Transmembrane helix</keyword>
<comment type="caution">
    <text evidence="12">The sequence shown here is derived from an EMBL/GenBank/DDBJ whole genome shotgun (WGS) entry which is preliminary data.</text>
</comment>
<evidence type="ECO:0000256" key="9">
    <source>
        <dbReference type="ARBA" id="ARBA00061532"/>
    </source>
</evidence>
<proteinExistence type="inferred from homology"/>
<dbReference type="GO" id="GO:0015648">
    <property type="term" value="F:lipid-linked peptidoglycan transporter activity"/>
    <property type="evidence" value="ECO:0007669"/>
    <property type="project" value="UniProtKB-UniRule"/>
</dbReference>
<comment type="pathway">
    <text evidence="10">Cell wall biogenesis; peptidoglycan biosynthesis.</text>
</comment>
<comment type="subcellular location">
    <subcellularLocation>
        <location evidence="10">Cell inner membrane</location>
        <topology evidence="10">Multi-pass membrane protein</topology>
    </subcellularLocation>
    <subcellularLocation>
        <location evidence="1">Cell membrane</location>
        <topology evidence="1">Multi-pass membrane protein</topology>
    </subcellularLocation>
</comment>
<dbReference type="Proteomes" id="UP000463224">
    <property type="component" value="Unassembled WGS sequence"/>
</dbReference>
<evidence type="ECO:0000256" key="5">
    <source>
        <dbReference type="ARBA" id="ARBA00022984"/>
    </source>
</evidence>
<dbReference type="GO" id="GO:0071555">
    <property type="term" value="P:cell wall organization"/>
    <property type="evidence" value="ECO:0007669"/>
    <property type="project" value="UniProtKB-UniRule"/>
</dbReference>
<dbReference type="PRINTS" id="PR01806">
    <property type="entry name" value="VIRFACTRMVIN"/>
</dbReference>
<comment type="similarity">
    <text evidence="9 10 11">Belongs to the MurJ/MviN family.</text>
</comment>
<feature type="transmembrane region" description="Helical" evidence="10">
    <location>
        <begin position="445"/>
        <end position="466"/>
    </location>
</feature>
<dbReference type="HAMAP" id="MF_02078">
    <property type="entry name" value="MurJ_MviN"/>
    <property type="match status" value="1"/>
</dbReference>
<reference evidence="12 13" key="1">
    <citation type="submission" date="2019-12" db="EMBL/GenBank/DDBJ databases">
        <title>Nitratireductor arenosus sp. nov., Isolated from sea sand, Jeju island, South Korea.</title>
        <authorList>
            <person name="Kim W."/>
        </authorList>
    </citation>
    <scope>NUCLEOTIDE SEQUENCE [LARGE SCALE GENOMIC DNA]</scope>
    <source>
        <strain evidence="12 13">CAU 1489</strain>
    </source>
</reference>
<keyword evidence="5 10" id="KW-0573">Peptidoglycan synthesis</keyword>
<sequence length="530" mass="55933">MSLIRKFASVASGTMASRVFGFAREALIGATLGAGPVADAFYAAFRFPNLFRRLFAEGAFNTAFIPLFAKELEGGGVDGARRFGEEVLSVLVLSLAVLSVLAILFMPSLVGTIIAPKFADTPDKFDLTVVLTRIMFPYLFCMSLVAMLSGILNSMRRYFLAAAVPVLLNIILIAVLVAALVMGAEQDVVGLGLAWGVLASGIAQLGILVWAAAREGYAMRLRRPRLSPSVKRLLVLMGPALLTGGVTQINLLIGQIIASAQDGAIALLNYADRINQLPLGVIGIAVGVVLLPELSRALKAGDAADVQHLQNRSLEFALALTLPAAVGLAVMPAPIVGLLYERGAFTAETTALTAAALAAFAVGLPAFVLRKVFQPAFFAHEDMKTPMWFTGVEVALNISFSLALFPVYGHVGIAAATSIAAWANVMLLVVTLWRRDLFRPSPVTLRRVALIVLASAMMGGVVWRLQETFSSSLVGAPLLIRLVAVAGVIGAGAVVYFGIAIATGALDRKQLAGLVRRRRVGAPAAPTETD</sequence>
<name>A0A844QG09_9HYPH</name>
<dbReference type="CDD" id="cd13123">
    <property type="entry name" value="MATE_MurJ_like"/>
    <property type="match status" value="1"/>
</dbReference>
<evidence type="ECO:0000313" key="12">
    <source>
        <dbReference type="EMBL" id="MVA96921.1"/>
    </source>
</evidence>
<evidence type="ECO:0000256" key="6">
    <source>
        <dbReference type="ARBA" id="ARBA00022989"/>
    </source>
</evidence>
<protein>
    <recommendedName>
        <fullName evidence="10">Probable lipid II flippase MurJ</fullName>
    </recommendedName>
</protein>
<dbReference type="PANTHER" id="PTHR47019">
    <property type="entry name" value="LIPID II FLIPPASE MURJ"/>
    <property type="match status" value="1"/>
</dbReference>
<evidence type="ECO:0000256" key="7">
    <source>
        <dbReference type="ARBA" id="ARBA00023136"/>
    </source>
</evidence>
<keyword evidence="10" id="KW-0997">Cell inner membrane</keyword>
<dbReference type="GO" id="GO:0005886">
    <property type="term" value="C:plasma membrane"/>
    <property type="evidence" value="ECO:0007669"/>
    <property type="project" value="UniProtKB-SubCell"/>
</dbReference>
<accession>A0A844QG09</accession>
<feature type="transmembrane region" description="Helical" evidence="10">
    <location>
        <begin position="277"/>
        <end position="295"/>
    </location>
</feature>
<comment type="function">
    <text evidence="8 10 11">Involved in peptidoglycan biosynthesis. Transports lipid-linked peptidoglycan precursors from the inner to the outer leaflet of the cytoplasmic membrane.</text>
</comment>
<dbReference type="PIRSF" id="PIRSF002869">
    <property type="entry name" value="MviN"/>
    <property type="match status" value="1"/>
</dbReference>
<feature type="transmembrane region" description="Helical" evidence="10">
    <location>
        <begin position="159"/>
        <end position="181"/>
    </location>
</feature>
<feature type="transmembrane region" description="Helical" evidence="10">
    <location>
        <begin position="90"/>
        <end position="114"/>
    </location>
</feature>
<feature type="transmembrane region" description="Helical" evidence="10">
    <location>
        <begin position="134"/>
        <end position="152"/>
    </location>
</feature>
<evidence type="ECO:0000256" key="1">
    <source>
        <dbReference type="ARBA" id="ARBA00004651"/>
    </source>
</evidence>
<keyword evidence="13" id="KW-1185">Reference proteome</keyword>
<keyword evidence="3 10" id="KW-0812">Transmembrane</keyword>
<feature type="transmembrane region" description="Helical" evidence="10">
    <location>
        <begin position="193"/>
        <end position="213"/>
    </location>
</feature>
<gene>
    <name evidence="10 12" type="primary">murJ</name>
    <name evidence="12" type="ORF">GN330_06610</name>
</gene>
<feature type="transmembrane region" description="Helical" evidence="10">
    <location>
        <begin position="385"/>
        <end position="405"/>
    </location>
</feature>
<feature type="transmembrane region" description="Helical" evidence="10">
    <location>
        <begin position="316"/>
        <end position="340"/>
    </location>
</feature>
<evidence type="ECO:0000256" key="10">
    <source>
        <dbReference type="HAMAP-Rule" id="MF_02078"/>
    </source>
</evidence>
<dbReference type="GO" id="GO:0008360">
    <property type="term" value="P:regulation of cell shape"/>
    <property type="evidence" value="ECO:0007669"/>
    <property type="project" value="UniProtKB-UniRule"/>
</dbReference>
<evidence type="ECO:0000256" key="2">
    <source>
        <dbReference type="ARBA" id="ARBA00022475"/>
    </source>
</evidence>
<organism evidence="12 13">
    <name type="scientific">Nitratireductor arenosus</name>
    <dbReference type="NCBI Taxonomy" id="2682096"/>
    <lineage>
        <taxon>Bacteria</taxon>
        <taxon>Pseudomonadati</taxon>
        <taxon>Pseudomonadota</taxon>
        <taxon>Alphaproteobacteria</taxon>
        <taxon>Hyphomicrobiales</taxon>
        <taxon>Phyllobacteriaceae</taxon>
        <taxon>Nitratireductor</taxon>
    </lineage>
</organism>
<dbReference type="UniPathway" id="UPA00219"/>
<evidence type="ECO:0000256" key="8">
    <source>
        <dbReference type="ARBA" id="ARBA00060041"/>
    </source>
</evidence>
<dbReference type="NCBIfam" id="TIGR01695">
    <property type="entry name" value="murJ_mviN"/>
    <property type="match status" value="1"/>
</dbReference>
<evidence type="ECO:0000256" key="11">
    <source>
        <dbReference type="PIRNR" id="PIRNR002869"/>
    </source>
</evidence>
<keyword evidence="10 11" id="KW-0961">Cell wall biogenesis/degradation</keyword>
<evidence type="ECO:0000256" key="3">
    <source>
        <dbReference type="ARBA" id="ARBA00022692"/>
    </source>
</evidence>
<dbReference type="Pfam" id="PF03023">
    <property type="entry name" value="MurJ"/>
    <property type="match status" value="1"/>
</dbReference>
<evidence type="ECO:0000313" key="13">
    <source>
        <dbReference type="Proteomes" id="UP000463224"/>
    </source>
</evidence>
<dbReference type="RefSeq" id="WP_156711810.1">
    <property type="nucleotide sequence ID" value="NZ_WPHG01000001.1"/>
</dbReference>
<dbReference type="GO" id="GO:0009252">
    <property type="term" value="P:peptidoglycan biosynthetic process"/>
    <property type="evidence" value="ECO:0007669"/>
    <property type="project" value="UniProtKB-UniRule"/>
</dbReference>
<feature type="transmembrane region" description="Helical" evidence="10">
    <location>
        <begin position="352"/>
        <end position="373"/>
    </location>
</feature>
<evidence type="ECO:0000256" key="4">
    <source>
        <dbReference type="ARBA" id="ARBA00022960"/>
    </source>
</evidence>
<keyword evidence="10 11" id="KW-0813">Transport</keyword>
<dbReference type="AlphaFoldDB" id="A0A844QG09"/>
<feature type="transmembrane region" description="Helical" evidence="10">
    <location>
        <begin position="478"/>
        <end position="506"/>
    </location>
</feature>
<keyword evidence="4 10" id="KW-0133">Cell shape</keyword>
<feature type="transmembrane region" description="Helical" evidence="10">
    <location>
        <begin position="411"/>
        <end position="433"/>
    </location>
</feature>
<dbReference type="EMBL" id="WPHG01000001">
    <property type="protein sequence ID" value="MVA96921.1"/>
    <property type="molecule type" value="Genomic_DNA"/>
</dbReference>
<dbReference type="GO" id="GO:0034204">
    <property type="term" value="P:lipid translocation"/>
    <property type="evidence" value="ECO:0007669"/>
    <property type="project" value="TreeGrafter"/>
</dbReference>
<keyword evidence="2 10" id="KW-1003">Cell membrane</keyword>
<dbReference type="InterPro" id="IPR004268">
    <property type="entry name" value="MurJ"/>
</dbReference>
<dbReference type="InterPro" id="IPR051050">
    <property type="entry name" value="Lipid_II_flippase_MurJ/MviN"/>
</dbReference>